<keyword evidence="1" id="KW-0378">Hydrolase</keyword>
<dbReference type="InterPro" id="IPR001932">
    <property type="entry name" value="PPM-type_phosphatase-like_dom"/>
</dbReference>
<dbReference type="Proteomes" id="UP000576082">
    <property type="component" value="Unassembled WGS sequence"/>
</dbReference>
<dbReference type="PANTHER" id="PTHR43156:SF9">
    <property type="entry name" value="HAMP DOMAIN-CONTAINING PROTEIN"/>
    <property type="match status" value="1"/>
</dbReference>
<protein>
    <submittedName>
        <fullName evidence="3">SpoIIE family protein phosphatase</fullName>
    </submittedName>
</protein>
<dbReference type="Pfam" id="PF07228">
    <property type="entry name" value="SpoIIE"/>
    <property type="match status" value="1"/>
</dbReference>
<evidence type="ECO:0000313" key="3">
    <source>
        <dbReference type="EMBL" id="NME69818.1"/>
    </source>
</evidence>
<dbReference type="InterPro" id="IPR052016">
    <property type="entry name" value="Bact_Sigma-Reg"/>
</dbReference>
<dbReference type="EMBL" id="JABANE010000049">
    <property type="protein sequence ID" value="NME69818.1"/>
    <property type="molecule type" value="Genomic_DNA"/>
</dbReference>
<evidence type="ECO:0000313" key="4">
    <source>
        <dbReference type="Proteomes" id="UP000576082"/>
    </source>
</evidence>
<evidence type="ECO:0000259" key="2">
    <source>
        <dbReference type="SMART" id="SM00331"/>
    </source>
</evidence>
<comment type="caution">
    <text evidence="3">The sequence shown here is derived from an EMBL/GenBank/DDBJ whole genome shotgun (WGS) entry which is preliminary data.</text>
</comment>
<dbReference type="AlphaFoldDB" id="A0A7X9RW58"/>
<dbReference type="RefSeq" id="WP_169658074.1">
    <property type="nucleotide sequence ID" value="NZ_JABANE010000049.1"/>
</dbReference>
<proteinExistence type="predicted"/>
<dbReference type="SMART" id="SM00331">
    <property type="entry name" value="PP2C_SIG"/>
    <property type="match status" value="1"/>
</dbReference>
<dbReference type="PANTHER" id="PTHR43156">
    <property type="entry name" value="STAGE II SPORULATION PROTEIN E-RELATED"/>
    <property type="match status" value="1"/>
</dbReference>
<sequence length="306" mass="35592">MQTIDKNSVKYLSEQLQIVKEKYESQKQMTEMTISYLQDTNAKLTEAKNEIDSVNKRVQQSINYAQRIQRKILPSDHKVERLFPSSFLIYKPKDVVSGDFYFVDEDDTYKYLAVIDCTGHGVPGAFLTLIVNSLLESILKENKGNRADIILKKLDEKLYHYLNKNEGTKRIQDGLDITFCMIEKASNTIIFSSTHQRFYHLSNKEVEEYKGAPYSIGEFSKRQEKLTNVQLQYQKGDLLYLSTDGILDQFGGVNNEKFKRKNFKNLLTKIADYPLEKQKKIIELTFEKWKSDKVQTDDILVMGIML</sequence>
<reference evidence="3 4" key="1">
    <citation type="submission" date="2020-04" db="EMBL/GenBank/DDBJ databases">
        <title>Flammeovirga sp. SR4, a novel species isolated from seawater.</title>
        <authorList>
            <person name="Wang X."/>
        </authorList>
    </citation>
    <scope>NUCLEOTIDE SEQUENCE [LARGE SCALE GENOMIC DNA]</scope>
    <source>
        <strain evidence="3 4">ATCC 23126</strain>
    </source>
</reference>
<evidence type="ECO:0000256" key="1">
    <source>
        <dbReference type="ARBA" id="ARBA00022801"/>
    </source>
</evidence>
<feature type="domain" description="PPM-type phosphatase" evidence="2">
    <location>
        <begin position="81"/>
        <end position="306"/>
    </location>
</feature>
<accession>A0A7X9RW58</accession>
<dbReference type="Gene3D" id="3.60.40.10">
    <property type="entry name" value="PPM-type phosphatase domain"/>
    <property type="match status" value="1"/>
</dbReference>
<name>A0A7X9RW58_9BACT</name>
<dbReference type="GO" id="GO:0016791">
    <property type="term" value="F:phosphatase activity"/>
    <property type="evidence" value="ECO:0007669"/>
    <property type="project" value="TreeGrafter"/>
</dbReference>
<keyword evidence="4" id="KW-1185">Reference proteome</keyword>
<dbReference type="InterPro" id="IPR036457">
    <property type="entry name" value="PPM-type-like_dom_sf"/>
</dbReference>
<organism evidence="3 4">
    <name type="scientific">Flammeovirga aprica JL-4</name>
    <dbReference type="NCBI Taxonomy" id="694437"/>
    <lineage>
        <taxon>Bacteria</taxon>
        <taxon>Pseudomonadati</taxon>
        <taxon>Bacteroidota</taxon>
        <taxon>Cytophagia</taxon>
        <taxon>Cytophagales</taxon>
        <taxon>Flammeovirgaceae</taxon>
        <taxon>Flammeovirga</taxon>
    </lineage>
</organism>
<gene>
    <name evidence="3" type="ORF">HHU12_17715</name>
</gene>